<dbReference type="Proteomes" id="UP000672657">
    <property type="component" value="Unassembled WGS sequence"/>
</dbReference>
<keyword evidence="7" id="KW-0413">Isomerase</keyword>
<protein>
    <recommendedName>
        <fullName evidence="9">DNA 3'-5' helicase</fullName>
        <ecNumber evidence="9">5.6.2.4</ecNumber>
    </recommendedName>
    <alternativeName>
        <fullName evidence="10">DNA 3'-5' helicase II</fullName>
    </alternativeName>
</protein>
<name>A0ABM8TN01_9BURK</name>
<evidence type="ECO:0000313" key="16">
    <source>
        <dbReference type="Proteomes" id="UP000672657"/>
    </source>
</evidence>
<keyword evidence="5 12" id="KW-0067">ATP-binding</keyword>
<evidence type="ECO:0000256" key="5">
    <source>
        <dbReference type="ARBA" id="ARBA00022840"/>
    </source>
</evidence>
<evidence type="ECO:0000256" key="3">
    <source>
        <dbReference type="ARBA" id="ARBA00022801"/>
    </source>
</evidence>
<dbReference type="Gene3D" id="1.10.486.10">
    <property type="entry name" value="PCRA, domain 4"/>
    <property type="match status" value="1"/>
</dbReference>
<dbReference type="InterPro" id="IPR014016">
    <property type="entry name" value="UvrD-like_ATP-bd"/>
</dbReference>
<dbReference type="Gene3D" id="3.40.50.300">
    <property type="entry name" value="P-loop containing nucleotide triphosphate hydrolases"/>
    <property type="match status" value="2"/>
</dbReference>
<evidence type="ECO:0000259" key="13">
    <source>
        <dbReference type="PROSITE" id="PS51198"/>
    </source>
</evidence>
<evidence type="ECO:0000256" key="1">
    <source>
        <dbReference type="ARBA" id="ARBA00009922"/>
    </source>
</evidence>
<dbReference type="GO" id="GO:0003678">
    <property type="term" value="F:DNA helicase activity"/>
    <property type="evidence" value="ECO:0007669"/>
    <property type="project" value="UniProtKB-EC"/>
</dbReference>
<keyword evidence="2 12" id="KW-0547">Nucleotide-binding</keyword>
<evidence type="ECO:0000256" key="8">
    <source>
        <dbReference type="ARBA" id="ARBA00034617"/>
    </source>
</evidence>
<dbReference type="PANTHER" id="PTHR11070">
    <property type="entry name" value="UVRD / RECB / PCRA DNA HELICASE FAMILY MEMBER"/>
    <property type="match status" value="1"/>
</dbReference>
<gene>
    <name evidence="15" type="primary">pcrA_2</name>
    <name evidence="15" type="ORF">LMG26411_04922</name>
</gene>
<evidence type="ECO:0000313" key="15">
    <source>
        <dbReference type="EMBL" id="CAG2155388.1"/>
    </source>
</evidence>
<dbReference type="InterPro" id="IPR014017">
    <property type="entry name" value="DNA_helicase_UvrD-like_C"/>
</dbReference>
<dbReference type="InterPro" id="IPR027417">
    <property type="entry name" value="P-loop_NTPase"/>
</dbReference>
<evidence type="ECO:0000256" key="9">
    <source>
        <dbReference type="ARBA" id="ARBA00034808"/>
    </source>
</evidence>
<keyword evidence="16" id="KW-1185">Reference proteome</keyword>
<keyword evidence="6" id="KW-0238">DNA-binding</keyword>
<evidence type="ECO:0000256" key="7">
    <source>
        <dbReference type="ARBA" id="ARBA00023235"/>
    </source>
</evidence>
<dbReference type="EC" id="5.6.2.4" evidence="9"/>
<evidence type="ECO:0000256" key="10">
    <source>
        <dbReference type="ARBA" id="ARBA00034923"/>
    </source>
</evidence>
<dbReference type="SUPFAM" id="SSF52540">
    <property type="entry name" value="P-loop containing nucleoside triphosphate hydrolases"/>
    <property type="match status" value="1"/>
</dbReference>
<dbReference type="RefSeq" id="WP_211955841.1">
    <property type="nucleotide sequence ID" value="NZ_CAJPVI010000033.1"/>
</dbReference>
<evidence type="ECO:0000256" key="2">
    <source>
        <dbReference type="ARBA" id="ARBA00022741"/>
    </source>
</evidence>
<dbReference type="InterPro" id="IPR000212">
    <property type="entry name" value="DNA_helicase_UvrD/REP"/>
</dbReference>
<evidence type="ECO:0000259" key="14">
    <source>
        <dbReference type="PROSITE" id="PS51217"/>
    </source>
</evidence>
<dbReference type="GO" id="GO:0016787">
    <property type="term" value="F:hydrolase activity"/>
    <property type="evidence" value="ECO:0007669"/>
    <property type="project" value="UniProtKB-KW"/>
</dbReference>
<keyword evidence="4 12" id="KW-0347">Helicase</keyword>
<sequence>MLPSLDDVLNGLNPAQREVVDSRRNCLAVAVPGAGKTATIAAKAAVLLSEPGVTVGAVTFSRDAAIELRDRIIALAGAGAKNRLLAGTFHSLAYKQLGQKLGKKPDIATDGSRLAMVTQVLHDAAIEMKVEDAVSLIERLKTDLDAPPGGTVERQIFDGYQGALARSGMLDFQDMIRLAVVGLQDRSITPYQVDYLLLDEYQDCDELQYLYVAETVRQTSCICCAVGDDDQSIYAFRAAMGARGMQAFVNEFAAQTIVLGKNYRSRAEILAVSDKVIANNKDRIPKQLLAHRGPGGAVAFNRYDDEYKEAIAAIETLAPKLRQGMTAAVLARTNRILDPYEAVARAQGVKYFRAAGRSILDQPESALLCTLIELIQMSRETGLDSLLGYSGIASSELELLHAAGGPKNPDIAKRKDLVALGLSEVSADKYRDLLKRLAEWRSLYSREFYALVLDGVREWMLKWAQSDKAKRAITTTYDVLSRLNGSFTNRLEFLRRKNNEPSHDALVLTTLHASKGREYDHVCMVRVEETVLPDDGSTEAEERRLCYVGMTRAKDSLSISTAKKNPTSRFVVEAGLA</sequence>
<reference evidence="15 16" key="1">
    <citation type="submission" date="2021-03" db="EMBL/GenBank/DDBJ databases">
        <authorList>
            <person name="Peeters C."/>
        </authorList>
    </citation>
    <scope>NUCLEOTIDE SEQUENCE [LARGE SCALE GENOMIC DNA]</scope>
    <source>
        <strain evidence="15 16">LMG 26411</strain>
    </source>
</reference>
<evidence type="ECO:0000256" key="6">
    <source>
        <dbReference type="ARBA" id="ARBA00023125"/>
    </source>
</evidence>
<organism evidence="15 16">
    <name type="scientific">Cupriavidus numazuensis</name>
    <dbReference type="NCBI Taxonomy" id="221992"/>
    <lineage>
        <taxon>Bacteria</taxon>
        <taxon>Pseudomonadati</taxon>
        <taxon>Pseudomonadota</taxon>
        <taxon>Betaproteobacteria</taxon>
        <taxon>Burkholderiales</taxon>
        <taxon>Burkholderiaceae</taxon>
        <taxon>Cupriavidus</taxon>
    </lineage>
</organism>
<proteinExistence type="inferred from homology"/>
<dbReference type="PANTHER" id="PTHR11070:SF2">
    <property type="entry name" value="ATP-DEPENDENT DNA HELICASE SRS2"/>
    <property type="match status" value="1"/>
</dbReference>
<dbReference type="PROSITE" id="PS51217">
    <property type="entry name" value="UVRD_HELICASE_CTER"/>
    <property type="match status" value="1"/>
</dbReference>
<comment type="similarity">
    <text evidence="1">Belongs to the helicase family. UvrD subfamily.</text>
</comment>
<dbReference type="CDD" id="cd17932">
    <property type="entry name" value="DEXQc_UvrD"/>
    <property type="match status" value="1"/>
</dbReference>
<dbReference type="EMBL" id="CAJPVI010000033">
    <property type="protein sequence ID" value="CAG2155388.1"/>
    <property type="molecule type" value="Genomic_DNA"/>
</dbReference>
<feature type="binding site" evidence="12">
    <location>
        <begin position="30"/>
        <end position="37"/>
    </location>
    <ligand>
        <name>ATP</name>
        <dbReference type="ChEBI" id="CHEBI:30616"/>
    </ligand>
</feature>
<comment type="caution">
    <text evidence="15">The sequence shown here is derived from an EMBL/GenBank/DDBJ whole genome shotgun (WGS) entry which is preliminary data.</text>
</comment>
<dbReference type="Pfam" id="PF13361">
    <property type="entry name" value="UvrD_C"/>
    <property type="match status" value="2"/>
</dbReference>
<dbReference type="PROSITE" id="PS51198">
    <property type="entry name" value="UVRD_HELICASE_ATP_BIND"/>
    <property type="match status" value="1"/>
</dbReference>
<dbReference type="InterPro" id="IPR013986">
    <property type="entry name" value="DExx_box_DNA_helicase_dom_sf"/>
</dbReference>
<accession>A0ABM8TN01</accession>
<dbReference type="Gene3D" id="1.10.10.160">
    <property type="match status" value="1"/>
</dbReference>
<evidence type="ECO:0000256" key="12">
    <source>
        <dbReference type="PROSITE-ProRule" id="PRU00560"/>
    </source>
</evidence>
<evidence type="ECO:0000256" key="4">
    <source>
        <dbReference type="ARBA" id="ARBA00022806"/>
    </source>
</evidence>
<evidence type="ECO:0000256" key="11">
    <source>
        <dbReference type="ARBA" id="ARBA00048988"/>
    </source>
</evidence>
<feature type="domain" description="UvrD-like helicase C-terminal" evidence="14">
    <location>
        <begin position="267"/>
        <end position="516"/>
    </location>
</feature>
<dbReference type="Pfam" id="PF00580">
    <property type="entry name" value="UvrD-helicase"/>
    <property type="match status" value="1"/>
</dbReference>
<keyword evidence="3 12" id="KW-0378">Hydrolase</keyword>
<comment type="catalytic activity">
    <reaction evidence="11">
        <text>ATP + H2O = ADP + phosphate + H(+)</text>
        <dbReference type="Rhea" id="RHEA:13065"/>
        <dbReference type="ChEBI" id="CHEBI:15377"/>
        <dbReference type="ChEBI" id="CHEBI:15378"/>
        <dbReference type="ChEBI" id="CHEBI:30616"/>
        <dbReference type="ChEBI" id="CHEBI:43474"/>
        <dbReference type="ChEBI" id="CHEBI:456216"/>
        <dbReference type="EC" id="5.6.2.4"/>
    </reaction>
</comment>
<comment type="catalytic activity">
    <reaction evidence="8">
        <text>Couples ATP hydrolysis with the unwinding of duplex DNA by translocating in the 3'-5' direction.</text>
        <dbReference type="EC" id="5.6.2.4"/>
    </reaction>
</comment>
<feature type="domain" description="UvrD-like helicase ATP-binding" evidence="13">
    <location>
        <begin position="9"/>
        <end position="266"/>
    </location>
</feature>